<accession>A0A2K5IFY9</accession>
<name>A0A2K5IFY9_COLAP</name>
<organism evidence="3 4">
    <name type="scientific">Colobus angolensis palliatus</name>
    <name type="common">Peters' Angolan colobus</name>
    <dbReference type="NCBI Taxonomy" id="336983"/>
    <lineage>
        <taxon>Eukaryota</taxon>
        <taxon>Metazoa</taxon>
        <taxon>Chordata</taxon>
        <taxon>Craniata</taxon>
        <taxon>Vertebrata</taxon>
        <taxon>Euteleostomi</taxon>
        <taxon>Mammalia</taxon>
        <taxon>Eutheria</taxon>
        <taxon>Euarchontoglires</taxon>
        <taxon>Primates</taxon>
        <taxon>Haplorrhini</taxon>
        <taxon>Catarrhini</taxon>
        <taxon>Cercopithecidae</taxon>
        <taxon>Colobinae</taxon>
        <taxon>Colobus</taxon>
    </lineage>
</organism>
<dbReference type="AlphaFoldDB" id="A0A2K5IFY9"/>
<dbReference type="Ensembl" id="ENSCANT00000038310.1">
    <property type="protein sequence ID" value="ENSCANP00000015377.1"/>
    <property type="gene ID" value="ENSCANG00000031072.1"/>
</dbReference>
<dbReference type="Gene3D" id="3.30.1680.10">
    <property type="entry name" value="ligand-binding face of the semaphorins, domain 2"/>
    <property type="match status" value="1"/>
</dbReference>
<sequence length="101" mass="10640">MLGLHPTLLALVGLLSLGCVLSQECTKFKVSSCRECIESGPGCTWCQKLVMVLGPPAHATAASSLRMRSWVAPGGRAPGGTTLLRLGFSPSPFRSFSAHLK</sequence>
<feature type="signal peptide" evidence="1">
    <location>
        <begin position="1"/>
        <end position="22"/>
    </location>
</feature>
<keyword evidence="4" id="KW-1185">Reference proteome</keyword>
<feature type="chain" id="PRO_5014424127" description="Integrin beta N-terminal domain-containing protein" evidence="1">
    <location>
        <begin position="23"/>
        <end position="101"/>
    </location>
</feature>
<proteinExistence type="predicted"/>
<reference evidence="3" key="1">
    <citation type="submission" date="2025-08" db="UniProtKB">
        <authorList>
            <consortium name="Ensembl"/>
        </authorList>
    </citation>
    <scope>IDENTIFICATION</scope>
</reference>
<evidence type="ECO:0000313" key="3">
    <source>
        <dbReference type="Ensembl" id="ENSCANP00000015377.1"/>
    </source>
</evidence>
<keyword evidence="1" id="KW-0732">Signal</keyword>
<dbReference type="SUPFAM" id="SSF103575">
    <property type="entry name" value="Plexin repeat"/>
    <property type="match status" value="1"/>
</dbReference>
<evidence type="ECO:0000313" key="4">
    <source>
        <dbReference type="Proteomes" id="UP000233080"/>
    </source>
</evidence>
<dbReference type="Pfam" id="PF17205">
    <property type="entry name" value="PSI_integrin"/>
    <property type="match status" value="1"/>
</dbReference>
<evidence type="ECO:0000259" key="2">
    <source>
        <dbReference type="Pfam" id="PF17205"/>
    </source>
</evidence>
<dbReference type="Proteomes" id="UP000233080">
    <property type="component" value="Unassembled WGS sequence"/>
</dbReference>
<reference evidence="3" key="2">
    <citation type="submission" date="2025-09" db="UniProtKB">
        <authorList>
            <consortium name="Ensembl"/>
        </authorList>
    </citation>
    <scope>IDENTIFICATION</scope>
</reference>
<feature type="domain" description="Integrin beta N-terminal" evidence="2">
    <location>
        <begin position="24"/>
        <end position="49"/>
    </location>
</feature>
<protein>
    <recommendedName>
        <fullName evidence="2">Integrin beta N-terminal domain-containing protein</fullName>
    </recommendedName>
</protein>
<evidence type="ECO:0000256" key="1">
    <source>
        <dbReference type="SAM" id="SignalP"/>
    </source>
</evidence>
<dbReference type="InterPro" id="IPR033760">
    <property type="entry name" value="Integrin_beta_N"/>
</dbReference>